<dbReference type="KEGG" id="sind:105180102"/>
<dbReference type="Gene3D" id="3.60.10.10">
    <property type="entry name" value="Endonuclease/exonuclease/phosphatase"/>
    <property type="match status" value="1"/>
</dbReference>
<evidence type="ECO:0000313" key="2">
    <source>
        <dbReference type="Proteomes" id="UP000504604"/>
    </source>
</evidence>
<feature type="domain" description="Reverse transcriptase" evidence="1">
    <location>
        <begin position="401"/>
        <end position="554"/>
    </location>
</feature>
<protein>
    <submittedName>
        <fullName evidence="3">Uncharacterized protein LOC105180102</fullName>
    </submittedName>
</protein>
<dbReference type="Proteomes" id="UP000504604">
    <property type="component" value="Unplaced"/>
</dbReference>
<sequence length="891" mass="101433">MNYALTGNRIWIRWDDNFLDVTVVELSTQFLHCHVTIRALQESVDITVIYGATELADRRSLWDSLSTIAIQCMDTPRLVGECRIVTSTHARRMGLVGGDFNAVRDLSEVCGASGDIWPAMEEFNYCIQNAGLLPLPMQGEWYTWHNCSASPSKRLDRMLINDTWIARFPTSTYLSLTPRTSDHSPLVLCGDRQQQLGGIFRFDNYLTRSPKFIPSVQNVWKHEVVGVPMCAVTRKLKALKPIFREQRRNKGDLSHNVQLANGFLEAAQNLVSANRQEEVFLYLEHCCRMVLAKAAKLEQIMLHQRAKMEWMKDGEQCSKVVLLGGQRRRDVIDIQFLRPWARHLVTEDETNSLLSPFTPSDVKEAVFDIAEDKAPGPDGYSSGFFKAAWPIVGGKSRLPPRCALKVDIRKAYDSIEWDFLVAVLELFGFPPTFIRWIEECVTTPSFSVGLNGKPHGFFSGARGLRQGDPLSPYLFVLVLELGFADDMLLFCRADIDSIEVLKRGLDRFAVWSGLRLNVQKSHLIISRSAQGLREEMLEALGFQEGLLPLRYLGLPLLSSRLTIADCQPLLAKIDKRIAGWEGMTLSYAGRVQIIKSVLMSLSLYWTLAFILPKRITNEIEKRLRNFLWKGSTNSGYAKVASKELCRPVDEGGLGFKDITTLNRALMTKKLCDIIQCDRTSIWVEWLYHDQLRDTSIWTIRDHGSSWSWRKLLRLRIFLRPMVDNQIGDGRKFHLWQDPWHYLGPFIETFPRGSRLLGLEKRFPRLAKGYATVYTRHMPNLLSKKLSVILDKIISPCQAAFVPGRSIGDNVMLAQELFTGYNQARLPPRCALKVDIRKAYDTVEWDFLLSVLQLFGFPETFSRWVEECISSPSFSVGMNGKPHGYFAGARGL</sequence>
<dbReference type="GeneID" id="105180102"/>
<organism evidence="2 3">
    <name type="scientific">Sesamum indicum</name>
    <name type="common">Oriental sesame</name>
    <name type="synonym">Sesamum orientale</name>
    <dbReference type="NCBI Taxonomy" id="4182"/>
    <lineage>
        <taxon>Eukaryota</taxon>
        <taxon>Viridiplantae</taxon>
        <taxon>Streptophyta</taxon>
        <taxon>Embryophyta</taxon>
        <taxon>Tracheophyta</taxon>
        <taxon>Spermatophyta</taxon>
        <taxon>Magnoliopsida</taxon>
        <taxon>eudicotyledons</taxon>
        <taxon>Gunneridae</taxon>
        <taxon>Pentapetalae</taxon>
        <taxon>asterids</taxon>
        <taxon>lamiids</taxon>
        <taxon>Lamiales</taxon>
        <taxon>Pedaliaceae</taxon>
        <taxon>Sesamum</taxon>
    </lineage>
</organism>
<dbReference type="RefSeq" id="XP_011102055.1">
    <property type="nucleotide sequence ID" value="XM_011103753.1"/>
</dbReference>
<dbReference type="InterPro" id="IPR000477">
    <property type="entry name" value="RT_dom"/>
</dbReference>
<dbReference type="SUPFAM" id="SSF56219">
    <property type="entry name" value="DNase I-like"/>
    <property type="match status" value="1"/>
</dbReference>
<accession>A0A6I9UQP9</accession>
<dbReference type="OrthoDB" id="1436119at2759"/>
<dbReference type="AlphaFoldDB" id="A0A6I9UQP9"/>
<dbReference type="InterPro" id="IPR043502">
    <property type="entry name" value="DNA/RNA_pol_sf"/>
</dbReference>
<evidence type="ECO:0000259" key="1">
    <source>
        <dbReference type="Pfam" id="PF00078"/>
    </source>
</evidence>
<dbReference type="InParanoid" id="A0A6I9UQP9"/>
<evidence type="ECO:0000313" key="3">
    <source>
        <dbReference type="RefSeq" id="XP_011102055.1"/>
    </source>
</evidence>
<dbReference type="PANTHER" id="PTHR33116:SF78">
    <property type="entry name" value="OS12G0587133 PROTEIN"/>
    <property type="match status" value="1"/>
</dbReference>
<gene>
    <name evidence="3" type="primary">LOC105180102</name>
</gene>
<keyword evidence="2" id="KW-1185">Reference proteome</keyword>
<dbReference type="SUPFAM" id="SSF56672">
    <property type="entry name" value="DNA/RNA polymerases"/>
    <property type="match status" value="1"/>
</dbReference>
<dbReference type="Pfam" id="PF00078">
    <property type="entry name" value="RVT_1"/>
    <property type="match status" value="2"/>
</dbReference>
<feature type="domain" description="Reverse transcriptase" evidence="1">
    <location>
        <begin position="771"/>
        <end position="881"/>
    </location>
</feature>
<reference evidence="3" key="1">
    <citation type="submission" date="2025-08" db="UniProtKB">
        <authorList>
            <consortium name="RefSeq"/>
        </authorList>
    </citation>
    <scope>IDENTIFICATION</scope>
</reference>
<dbReference type="PANTHER" id="PTHR33116">
    <property type="entry name" value="REVERSE TRANSCRIPTASE ZINC-BINDING DOMAIN-CONTAINING PROTEIN-RELATED-RELATED"/>
    <property type="match status" value="1"/>
</dbReference>
<name>A0A6I9UQP9_SESIN</name>
<proteinExistence type="predicted"/>
<dbReference type="InterPro" id="IPR036691">
    <property type="entry name" value="Endo/exonu/phosph_ase_sf"/>
</dbReference>